<feature type="transmembrane region" description="Helical" evidence="8">
    <location>
        <begin position="47"/>
        <end position="66"/>
    </location>
</feature>
<feature type="transmembrane region" description="Helical" evidence="8">
    <location>
        <begin position="391"/>
        <end position="410"/>
    </location>
</feature>
<dbReference type="RefSeq" id="WP_030280197.1">
    <property type="nucleotide sequence ID" value="NZ_JBEZVI010000008.1"/>
</dbReference>
<feature type="transmembrane region" description="Helical" evidence="8">
    <location>
        <begin position="128"/>
        <end position="148"/>
    </location>
</feature>
<dbReference type="InterPro" id="IPR045018">
    <property type="entry name" value="Azg-like"/>
</dbReference>
<evidence type="ECO:0000313" key="9">
    <source>
        <dbReference type="EMBL" id="MEU3710883.1"/>
    </source>
</evidence>
<organism evidence="9 10">
    <name type="scientific">Streptomyces catenulae</name>
    <dbReference type="NCBI Taxonomy" id="66875"/>
    <lineage>
        <taxon>Bacteria</taxon>
        <taxon>Bacillati</taxon>
        <taxon>Actinomycetota</taxon>
        <taxon>Actinomycetes</taxon>
        <taxon>Kitasatosporales</taxon>
        <taxon>Streptomycetaceae</taxon>
        <taxon>Streptomyces</taxon>
    </lineage>
</organism>
<dbReference type="PANTHER" id="PTHR43337">
    <property type="entry name" value="XANTHINE/URACIL PERMEASE C887.17-RELATED"/>
    <property type="match status" value="1"/>
</dbReference>
<dbReference type="InterPro" id="IPR006043">
    <property type="entry name" value="NCS2"/>
</dbReference>
<feature type="transmembrane region" description="Helical" evidence="8">
    <location>
        <begin position="104"/>
        <end position="122"/>
    </location>
</feature>
<dbReference type="EMBL" id="JBEZVI010000008">
    <property type="protein sequence ID" value="MEU3710883.1"/>
    <property type="molecule type" value="Genomic_DNA"/>
</dbReference>
<keyword evidence="4 8" id="KW-0812">Transmembrane</keyword>
<proteinExistence type="inferred from homology"/>
<keyword evidence="3" id="KW-0813">Transport</keyword>
<dbReference type="Pfam" id="PF00860">
    <property type="entry name" value="Xan_ur_permease"/>
    <property type="match status" value="1"/>
</dbReference>
<gene>
    <name evidence="9" type="ORF">AB0E61_12410</name>
</gene>
<evidence type="ECO:0000256" key="3">
    <source>
        <dbReference type="ARBA" id="ARBA00022448"/>
    </source>
</evidence>
<feature type="transmembrane region" description="Helical" evidence="8">
    <location>
        <begin position="460"/>
        <end position="478"/>
    </location>
</feature>
<evidence type="ECO:0000256" key="7">
    <source>
        <dbReference type="SAM" id="MobiDB-lite"/>
    </source>
</evidence>
<accession>A0ABV2YYR5</accession>
<keyword evidence="10" id="KW-1185">Reference proteome</keyword>
<keyword evidence="6 8" id="KW-0472">Membrane</keyword>
<evidence type="ECO:0000256" key="1">
    <source>
        <dbReference type="ARBA" id="ARBA00004127"/>
    </source>
</evidence>
<feature type="transmembrane region" description="Helical" evidence="8">
    <location>
        <begin position="224"/>
        <end position="244"/>
    </location>
</feature>
<feature type="transmembrane region" description="Helical" evidence="8">
    <location>
        <begin position="363"/>
        <end position="384"/>
    </location>
</feature>
<evidence type="ECO:0000256" key="8">
    <source>
        <dbReference type="SAM" id="Phobius"/>
    </source>
</evidence>
<feature type="transmembrane region" description="Helical" evidence="8">
    <location>
        <begin position="430"/>
        <end position="448"/>
    </location>
</feature>
<dbReference type="PANTHER" id="PTHR43337:SF1">
    <property type="entry name" value="XANTHINE_URACIL PERMEASE C887.17-RELATED"/>
    <property type="match status" value="1"/>
</dbReference>
<evidence type="ECO:0000256" key="6">
    <source>
        <dbReference type="ARBA" id="ARBA00023136"/>
    </source>
</evidence>
<evidence type="ECO:0000256" key="2">
    <source>
        <dbReference type="ARBA" id="ARBA00005697"/>
    </source>
</evidence>
<feature type="transmembrane region" description="Helical" evidence="8">
    <location>
        <begin position="329"/>
        <end position="351"/>
    </location>
</feature>
<evidence type="ECO:0000256" key="5">
    <source>
        <dbReference type="ARBA" id="ARBA00022989"/>
    </source>
</evidence>
<comment type="similarity">
    <text evidence="2">Belongs to the nucleobase:cation symporter-2 (NCS2) (TC 2.A.40) family. Azg-like subfamily.</text>
</comment>
<feature type="transmembrane region" description="Helical" evidence="8">
    <location>
        <begin position="160"/>
        <end position="180"/>
    </location>
</feature>
<keyword evidence="5 8" id="KW-1133">Transmembrane helix</keyword>
<feature type="transmembrane region" description="Helical" evidence="8">
    <location>
        <begin position="285"/>
        <end position="309"/>
    </location>
</feature>
<comment type="caution">
    <text evidence="9">The sequence shown here is derived from an EMBL/GenBank/DDBJ whole genome shotgun (WGS) entry which is preliminary data.</text>
</comment>
<comment type="subcellular location">
    <subcellularLocation>
        <location evidence="1">Endomembrane system</location>
        <topology evidence="1">Multi-pass membrane protein</topology>
    </subcellularLocation>
</comment>
<evidence type="ECO:0000256" key="4">
    <source>
        <dbReference type="ARBA" id="ARBA00022692"/>
    </source>
</evidence>
<evidence type="ECO:0000313" key="10">
    <source>
        <dbReference type="Proteomes" id="UP001550853"/>
    </source>
</evidence>
<feature type="region of interest" description="Disordered" evidence="7">
    <location>
        <begin position="1"/>
        <end position="21"/>
    </location>
</feature>
<reference evidence="9 10" key="1">
    <citation type="submission" date="2024-06" db="EMBL/GenBank/DDBJ databases">
        <title>The Natural Products Discovery Center: Release of the First 8490 Sequenced Strains for Exploring Actinobacteria Biosynthetic Diversity.</title>
        <authorList>
            <person name="Kalkreuter E."/>
            <person name="Kautsar S.A."/>
            <person name="Yang D."/>
            <person name="Bader C.D."/>
            <person name="Teijaro C.N."/>
            <person name="Fluegel L."/>
            <person name="Davis C.M."/>
            <person name="Simpson J.R."/>
            <person name="Lauterbach L."/>
            <person name="Steele A.D."/>
            <person name="Gui C."/>
            <person name="Meng S."/>
            <person name="Li G."/>
            <person name="Viehrig K."/>
            <person name="Ye F."/>
            <person name="Su P."/>
            <person name="Kiefer A.F."/>
            <person name="Nichols A."/>
            <person name="Cepeda A.J."/>
            <person name="Yan W."/>
            <person name="Fan B."/>
            <person name="Jiang Y."/>
            <person name="Adhikari A."/>
            <person name="Zheng C.-J."/>
            <person name="Schuster L."/>
            <person name="Cowan T.M."/>
            <person name="Smanski M.J."/>
            <person name="Chevrette M.G."/>
            <person name="De Carvalho L.P.S."/>
            <person name="Shen B."/>
        </authorList>
    </citation>
    <scope>NUCLEOTIDE SEQUENCE [LARGE SCALE GENOMIC DNA]</scope>
    <source>
        <strain evidence="9 10">NPDC033039</strain>
    </source>
</reference>
<feature type="transmembrane region" description="Helical" evidence="8">
    <location>
        <begin position="78"/>
        <end position="97"/>
    </location>
</feature>
<protein>
    <submittedName>
        <fullName evidence="9">NCS2 family permease</fullName>
    </submittedName>
</protein>
<sequence length="485" mass="49877">MTPQSTRPPTTADDAGRGTRQPAGRAWLDRYFHISDRGSTPAREIRGGVTTFMAMCYILLLNPLILGTPDVTGHAPPHAAVVTATALGAALCTLLMGFVGKVPLALAAGLNVSAALTTQVVPHLTWPQAMGMCVLYGTVIMLLVVTGLREMIMNAIPQALKHAITMGIGMFVALLGLVKAGFVGKGEGGPLTLGLTGNLSGWPVLFFCLTLLLIFMLQAREVPGAILIGIVAGSVVSVAVTKLAGLTDKDWQGAAPALHGGAVAAPDFGLFGHVEFGGWQSLGGLGVGMIVFTLVLAGFFDAMATIIGVGTEARLADDQGRMPGLSRALFVDGAGGAIGGVTGGSGQTVFIESASGVGEGARTGLSAVVTGLLFAACLFFTPLTQLVPAQVASAALVVIGAMMMSAAAHVDWSDRATSIPVFLTVALMPFTYQITAGVGAGVISYTAIRAAQGRWREVGGFMWALTLVFVVYFALHPIESWLGVG</sequence>
<feature type="transmembrane region" description="Helical" evidence="8">
    <location>
        <begin position="200"/>
        <end position="217"/>
    </location>
</feature>
<name>A0ABV2YYR5_9ACTN</name>
<dbReference type="Proteomes" id="UP001550853">
    <property type="component" value="Unassembled WGS sequence"/>
</dbReference>